<keyword evidence="3" id="KW-1185">Reference proteome</keyword>
<evidence type="ECO:0000313" key="3">
    <source>
        <dbReference type="Proteomes" id="UP001597168"/>
    </source>
</evidence>
<proteinExistence type="predicted"/>
<comment type="caution">
    <text evidence="2">The sequence shown here is derived from an EMBL/GenBank/DDBJ whole genome shotgun (WGS) entry which is preliminary data.</text>
</comment>
<dbReference type="Proteomes" id="UP001597168">
    <property type="component" value="Unassembled WGS sequence"/>
</dbReference>
<evidence type="ECO:0000313" key="2">
    <source>
        <dbReference type="EMBL" id="MFD1151562.1"/>
    </source>
</evidence>
<gene>
    <name evidence="2" type="ORF">ACFQ3T_30890</name>
</gene>
<accession>A0ABW3R384</accession>
<name>A0ABW3R384_9PSEU</name>
<dbReference type="RefSeq" id="WP_380728679.1">
    <property type="nucleotide sequence ID" value="NZ_JBHTLK010000252.1"/>
</dbReference>
<feature type="compositionally biased region" description="Pro residues" evidence="1">
    <location>
        <begin position="1"/>
        <end position="10"/>
    </location>
</feature>
<dbReference type="InterPro" id="IPR016024">
    <property type="entry name" value="ARM-type_fold"/>
</dbReference>
<reference evidence="3" key="1">
    <citation type="journal article" date="2019" name="Int. J. Syst. Evol. Microbiol.">
        <title>The Global Catalogue of Microorganisms (GCM) 10K type strain sequencing project: providing services to taxonomists for standard genome sequencing and annotation.</title>
        <authorList>
            <consortium name="The Broad Institute Genomics Platform"/>
            <consortium name="The Broad Institute Genome Sequencing Center for Infectious Disease"/>
            <person name="Wu L."/>
            <person name="Ma J."/>
        </authorList>
    </citation>
    <scope>NUCLEOTIDE SEQUENCE [LARGE SCALE GENOMIC DNA]</scope>
    <source>
        <strain evidence="3">CCUG 60214</strain>
    </source>
</reference>
<sequence>MSEPTPPGHPPAAVKAPDLSTPEHPAPPVTEPPSRSAADVGLGISAAAANPGTSAARNDQVREARRSFGRDLRIDGEASLRDAINGNVYNVFHGKPTTSGLAAMRLAAEFLAECRETFVPPSDATAAHSWAQRRLVILRAPEGWGKEAHALWLLTAHEPPDAVLRLDPETRLRGLSASDLARSTGYLLADLPPAQASALTAFDLERLAAEVARLGGRMIVTVRQETTFTDGGISRYVVDLGARVDPRDVFDKHLRRRLRDRPGLADRLLGRPDVRQLLERELTPDVPLAKAADLARLIADEADRPDDVVAGVRDRLTRSDQQDFTSWFNGLNDLHLQCFAIALSIFNGLPYETVADTGLQLHRKFDMAGGTAVATRAVPEAASPFGDGRASRLRTLRARVGKADVTTPYGTVTAEVVRYADATFPVRVLRHVWQEHDRARGGVIAWLRDLGGHPDQTVRIRAATAVGVLTAIAYDHMRHEVLARWARSRDPEHREAAAIALVGPAEDYGPALAGAVRNLVAEWAQGSAELKATAARAYGANTGLVPLDVALGALEKLSGEDDFDVVEAVCLSLTDLVAARDGAAAGPVLGLIRVWSASRQDLRPVVAHLAFMFVAADLVVERPSARGPVTWPTLLWLAYCDRELHRVLAGLWGWSLNSAEFSELALTVLDEWAAMVERDESARQAFVGLVTSACVHSRVPARLRRHVPRWTKPDSKTKAERTARELLAVLPQGVTHR</sequence>
<dbReference type="EMBL" id="JBHTLK010000252">
    <property type="protein sequence ID" value="MFD1151562.1"/>
    <property type="molecule type" value="Genomic_DNA"/>
</dbReference>
<organism evidence="2 3">
    <name type="scientific">Saccharothrix hoggarensis</name>
    <dbReference type="NCBI Taxonomy" id="913853"/>
    <lineage>
        <taxon>Bacteria</taxon>
        <taxon>Bacillati</taxon>
        <taxon>Actinomycetota</taxon>
        <taxon>Actinomycetes</taxon>
        <taxon>Pseudonocardiales</taxon>
        <taxon>Pseudonocardiaceae</taxon>
        <taxon>Saccharothrix</taxon>
    </lineage>
</organism>
<protein>
    <recommendedName>
        <fullName evidence="4">HEAT repeat protein</fullName>
    </recommendedName>
</protein>
<evidence type="ECO:0000256" key="1">
    <source>
        <dbReference type="SAM" id="MobiDB-lite"/>
    </source>
</evidence>
<evidence type="ECO:0008006" key="4">
    <source>
        <dbReference type="Google" id="ProtNLM"/>
    </source>
</evidence>
<feature type="region of interest" description="Disordered" evidence="1">
    <location>
        <begin position="1"/>
        <end position="40"/>
    </location>
</feature>
<dbReference type="SUPFAM" id="SSF48371">
    <property type="entry name" value="ARM repeat"/>
    <property type="match status" value="1"/>
</dbReference>